<reference evidence="10" key="1">
    <citation type="journal article" date="2023" name="Mol. Biol. Evol.">
        <title>Third-Generation Sequencing Reveals the Adaptive Role of the Epigenome in Three Deep-Sea Polychaetes.</title>
        <authorList>
            <person name="Perez M."/>
            <person name="Aroh O."/>
            <person name="Sun Y."/>
            <person name="Lan Y."/>
            <person name="Juniper S.K."/>
            <person name="Young C.R."/>
            <person name="Angers B."/>
            <person name="Qian P.Y."/>
        </authorList>
    </citation>
    <scope>NUCLEOTIDE SEQUENCE</scope>
    <source>
        <strain evidence="10">P08H-3</strain>
    </source>
</reference>
<dbReference type="InterPro" id="IPR003961">
    <property type="entry name" value="FN3_dom"/>
</dbReference>
<dbReference type="PANTHER" id="PTHR45713:SF6">
    <property type="entry name" value="F5_8 TYPE C DOMAIN-CONTAINING PROTEIN"/>
    <property type="match status" value="1"/>
</dbReference>
<evidence type="ECO:0000256" key="2">
    <source>
        <dbReference type="ARBA" id="ARBA00010147"/>
    </source>
</evidence>
<dbReference type="PANTHER" id="PTHR45713">
    <property type="entry name" value="FTP DOMAIN-CONTAINING PROTEIN"/>
    <property type="match status" value="1"/>
</dbReference>
<name>A0AAD9J4P2_9ANNE</name>
<gene>
    <name evidence="10" type="ORF">LSH36_671g01001</name>
</gene>
<evidence type="ECO:0000256" key="7">
    <source>
        <dbReference type="ARBA" id="ARBA00023157"/>
    </source>
</evidence>
<accession>A0AAD9J4P2</accession>
<proteinExistence type="inferred from homology"/>
<evidence type="ECO:0000259" key="9">
    <source>
        <dbReference type="SMART" id="SM00607"/>
    </source>
</evidence>
<evidence type="ECO:0000313" key="10">
    <source>
        <dbReference type="EMBL" id="KAK2145580.1"/>
    </source>
</evidence>
<keyword evidence="7" id="KW-1015">Disulfide bond</keyword>
<dbReference type="AlphaFoldDB" id="A0AAD9J4P2"/>
<comment type="function">
    <text evidence="1">Acts as a defensive agent. Recognizes blood group fucosylated oligosaccharides including A, B, H and Lewis B-type antigens. Does not recognize Lewis A antigen and has low affinity for monovalent haptens.</text>
</comment>
<dbReference type="SMART" id="SM00607">
    <property type="entry name" value="FTP"/>
    <property type="match status" value="1"/>
</dbReference>
<dbReference type="GO" id="GO:0010185">
    <property type="term" value="P:regulation of cellular defense response"/>
    <property type="evidence" value="ECO:0007669"/>
    <property type="project" value="UniProtKB-ARBA"/>
</dbReference>
<dbReference type="InterPro" id="IPR006585">
    <property type="entry name" value="FTP1"/>
</dbReference>
<evidence type="ECO:0000256" key="8">
    <source>
        <dbReference type="SAM" id="SignalP"/>
    </source>
</evidence>
<feature type="non-terminal residue" evidence="10">
    <location>
        <position position="396"/>
    </location>
</feature>
<comment type="caution">
    <text evidence="10">The sequence shown here is derived from an EMBL/GenBank/DDBJ whole genome shotgun (WGS) entry which is preliminary data.</text>
</comment>
<feature type="signal peptide" evidence="8">
    <location>
        <begin position="1"/>
        <end position="20"/>
    </location>
</feature>
<dbReference type="InterPro" id="IPR013783">
    <property type="entry name" value="Ig-like_fold"/>
</dbReference>
<organism evidence="10 11">
    <name type="scientific">Paralvinella palmiformis</name>
    <dbReference type="NCBI Taxonomy" id="53620"/>
    <lineage>
        <taxon>Eukaryota</taxon>
        <taxon>Metazoa</taxon>
        <taxon>Spiralia</taxon>
        <taxon>Lophotrochozoa</taxon>
        <taxon>Annelida</taxon>
        <taxon>Polychaeta</taxon>
        <taxon>Sedentaria</taxon>
        <taxon>Canalipalpata</taxon>
        <taxon>Terebellida</taxon>
        <taxon>Terebelliformia</taxon>
        <taxon>Alvinellidae</taxon>
        <taxon>Paralvinella</taxon>
    </lineage>
</organism>
<dbReference type="EMBL" id="JAODUP010000671">
    <property type="protein sequence ID" value="KAK2145580.1"/>
    <property type="molecule type" value="Genomic_DNA"/>
</dbReference>
<evidence type="ECO:0000256" key="6">
    <source>
        <dbReference type="ARBA" id="ARBA00022837"/>
    </source>
</evidence>
<feature type="domain" description="Fucolectin tachylectin-4 pentraxin-1" evidence="9">
    <location>
        <begin position="102"/>
        <end position="252"/>
    </location>
</feature>
<dbReference type="SUPFAM" id="SSF49785">
    <property type="entry name" value="Galactose-binding domain-like"/>
    <property type="match status" value="2"/>
</dbReference>
<dbReference type="InterPro" id="IPR051941">
    <property type="entry name" value="BG_Antigen-Binding_Lectin"/>
</dbReference>
<keyword evidence="11" id="KW-1185">Reference proteome</keyword>
<dbReference type="InterPro" id="IPR008979">
    <property type="entry name" value="Galactose-bd-like_sf"/>
</dbReference>
<dbReference type="SUPFAM" id="SSF49265">
    <property type="entry name" value="Fibronectin type III"/>
    <property type="match status" value="1"/>
</dbReference>
<dbReference type="Proteomes" id="UP001208570">
    <property type="component" value="Unassembled WGS sequence"/>
</dbReference>
<dbReference type="CDD" id="cd00063">
    <property type="entry name" value="FN3"/>
    <property type="match status" value="1"/>
</dbReference>
<keyword evidence="4" id="KW-0479">Metal-binding</keyword>
<keyword evidence="5" id="KW-0430">Lectin</keyword>
<dbReference type="InterPro" id="IPR036116">
    <property type="entry name" value="FN3_sf"/>
</dbReference>
<dbReference type="Pfam" id="PF22633">
    <property type="entry name" value="F5_F8_type_C_2"/>
    <property type="match status" value="1"/>
</dbReference>
<dbReference type="Gene3D" id="2.60.40.10">
    <property type="entry name" value="Immunoglobulins"/>
    <property type="match status" value="1"/>
</dbReference>
<evidence type="ECO:0000256" key="1">
    <source>
        <dbReference type="ARBA" id="ARBA00002219"/>
    </source>
</evidence>
<protein>
    <recommendedName>
        <fullName evidence="9">Fucolectin tachylectin-4 pentraxin-1 domain-containing protein</fullName>
    </recommendedName>
</protein>
<evidence type="ECO:0000313" key="11">
    <source>
        <dbReference type="Proteomes" id="UP001208570"/>
    </source>
</evidence>
<evidence type="ECO:0000256" key="3">
    <source>
        <dbReference type="ARBA" id="ARBA00011233"/>
    </source>
</evidence>
<evidence type="ECO:0000256" key="4">
    <source>
        <dbReference type="ARBA" id="ARBA00022723"/>
    </source>
</evidence>
<dbReference type="GO" id="GO:0046872">
    <property type="term" value="F:metal ion binding"/>
    <property type="evidence" value="ECO:0007669"/>
    <property type="project" value="UniProtKB-KW"/>
</dbReference>
<keyword evidence="6" id="KW-0106">Calcium</keyword>
<dbReference type="GO" id="GO:0042806">
    <property type="term" value="F:fucose binding"/>
    <property type="evidence" value="ECO:0007669"/>
    <property type="project" value="UniProtKB-ARBA"/>
</dbReference>
<sequence length="396" mass="44547">MAPIWATVVASLLLIWPCSTENIAFNKSTYQIGRYGNGSSDKAVDGQYDKENGGRDYYLSVCARPNTDWNGNVPAVWSVDLEDIYSISNVNIYNTYDNDGPLINIQLTDKSTNQTGTFGGLTSDKAVDGRLYYPTDDQRYCAHPLNFKGQPVEWWIDLGEMYKIHSVTLYNTGNPGGYYRMENFVIRVYSPRVQSSDICVEYPGEVGPAANITLPCRHNTYGQYVQFIRLGGRDINVVTICEVEIKGQLYSGCPYGYYGDICDQHCGMCSDIDPDIYNPCDITGSCINGCQMWWITDNCQTEIVKPNNTGQQISLKTSSSDTIQLFLEQVDVPSGVSEYYGYKITYCNDDKNQYVNHDDKNTTITVTLTGLNYNTEYQLKVEPYRIMKGVYDNGDG</sequence>
<dbReference type="GO" id="GO:0001868">
    <property type="term" value="P:regulation of complement activation, lectin pathway"/>
    <property type="evidence" value="ECO:0007669"/>
    <property type="project" value="UniProtKB-ARBA"/>
</dbReference>
<keyword evidence="8" id="KW-0732">Signal</keyword>
<comment type="subunit">
    <text evidence="3">Homotrimer.</text>
</comment>
<feature type="chain" id="PRO_5042207155" description="Fucolectin tachylectin-4 pentraxin-1 domain-containing protein" evidence="8">
    <location>
        <begin position="21"/>
        <end position="396"/>
    </location>
</feature>
<dbReference type="Gene3D" id="2.60.120.260">
    <property type="entry name" value="Galactose-binding domain-like"/>
    <property type="match status" value="2"/>
</dbReference>
<evidence type="ECO:0000256" key="5">
    <source>
        <dbReference type="ARBA" id="ARBA00022734"/>
    </source>
</evidence>
<comment type="similarity">
    <text evidence="2">Belongs to the fucolectin family.</text>
</comment>